<gene>
    <name evidence="2" type="primary">6040408</name>
    <name evidence="1" type="ORF">CpipJ_CPIJ008168</name>
</gene>
<proteinExistence type="predicted"/>
<evidence type="ECO:0000313" key="2">
    <source>
        <dbReference type="EnsemblMetazoa" id="CPIJ008168-PA"/>
    </source>
</evidence>
<reference evidence="1" key="1">
    <citation type="submission" date="2007-03" db="EMBL/GenBank/DDBJ databases">
        <title>Annotation of Culex pipiens quinquefasciatus.</title>
        <authorList>
            <consortium name="The Broad Institute Genome Sequencing Platform"/>
            <person name="Atkinson P.W."/>
            <person name="Hemingway J."/>
            <person name="Christensen B.M."/>
            <person name="Higgs S."/>
            <person name="Kodira C."/>
            <person name="Hannick L."/>
            <person name="Megy K."/>
            <person name="O'Leary S."/>
            <person name="Pearson M."/>
            <person name="Haas B.J."/>
            <person name="Mauceli E."/>
            <person name="Wortman J.R."/>
            <person name="Lee N.H."/>
            <person name="Guigo R."/>
            <person name="Stanke M."/>
            <person name="Alvarado L."/>
            <person name="Amedeo P."/>
            <person name="Antoine C.H."/>
            <person name="Arensburger P."/>
            <person name="Bidwell S.L."/>
            <person name="Crawford M."/>
            <person name="Camaro F."/>
            <person name="Devon K."/>
            <person name="Engels R."/>
            <person name="Hammond M."/>
            <person name="Howarth C."/>
            <person name="Koehrsen M."/>
            <person name="Lawson D."/>
            <person name="Montgomery P."/>
            <person name="Nene V."/>
            <person name="Nusbaum C."/>
            <person name="Puiu D."/>
            <person name="Romero-Severson J."/>
            <person name="Severson D.W."/>
            <person name="Shumway M."/>
            <person name="Sisk P."/>
            <person name="Stolte C."/>
            <person name="Zeng Q."/>
            <person name="Eisenstadt E."/>
            <person name="Fraser-Liggett C."/>
            <person name="Strausberg R."/>
            <person name="Galagan J."/>
            <person name="Birren B."/>
            <person name="Collins F.H."/>
        </authorList>
    </citation>
    <scope>NUCLEOTIDE SEQUENCE [LARGE SCALE GENOMIC DNA]</scope>
    <source>
        <strain evidence="1">JHB</strain>
    </source>
</reference>
<organism>
    <name type="scientific">Culex quinquefasciatus</name>
    <name type="common">Southern house mosquito</name>
    <name type="synonym">Culex pungens</name>
    <dbReference type="NCBI Taxonomy" id="7176"/>
    <lineage>
        <taxon>Eukaryota</taxon>
        <taxon>Metazoa</taxon>
        <taxon>Ecdysozoa</taxon>
        <taxon>Arthropoda</taxon>
        <taxon>Hexapoda</taxon>
        <taxon>Insecta</taxon>
        <taxon>Pterygota</taxon>
        <taxon>Neoptera</taxon>
        <taxon>Endopterygota</taxon>
        <taxon>Diptera</taxon>
        <taxon>Nematocera</taxon>
        <taxon>Culicoidea</taxon>
        <taxon>Culicidae</taxon>
        <taxon>Culicinae</taxon>
        <taxon>Culicini</taxon>
        <taxon>Culex</taxon>
        <taxon>Culex</taxon>
    </lineage>
</organism>
<dbReference type="EMBL" id="DS231995">
    <property type="protein sequence ID" value="EDS30903.1"/>
    <property type="molecule type" value="Genomic_DNA"/>
</dbReference>
<dbReference type="Proteomes" id="UP000002320">
    <property type="component" value="Unassembled WGS sequence"/>
</dbReference>
<sequence length="409" mass="46573">MSALPIIVKQNSQSVGLFTLSREHELGLDRRETGWELRVAEKCTISILSDYPCLKVVYVTYVGSRRCRHAAFVRRVMSGRSCAYMEITSSNRERHTRFCGVVRTRRCMHVSTTESALQFRPVPPYERTPAETTRLGRYIEWCALGDACTYLPPRVRYNSDRSHRMSVRPLRLPGWDGTLSRYEGCACAYMEITPSNRERHTRFCGVVRTRRCMHVSTTESALQFRPVPPYERTPAETTRLGRYIEERHARLCGAVRTRRCMHVSTPESARLALWLWTRQQGTAPGHGIERNTAVLPLTIDSTSVAQSTVPEGSSFDKACEMTSFRRQQSRHDIERNTAVLPLTIDSTSVAQSTVPEGSSFDKACKMYLLSSLQVEYPVLVPCWHPEECSLLASRRLDLTARQICEALVN</sequence>
<keyword evidence="3" id="KW-1185">Reference proteome</keyword>
<protein>
    <submittedName>
        <fullName evidence="1 2">Uncharacterized protein</fullName>
    </submittedName>
</protein>
<evidence type="ECO:0000313" key="1">
    <source>
        <dbReference type="EMBL" id="EDS30903.1"/>
    </source>
</evidence>
<dbReference type="EnsemblMetazoa" id="CPIJ008168-RA">
    <property type="protein sequence ID" value="CPIJ008168-PA"/>
    <property type="gene ID" value="CPIJ008168"/>
</dbReference>
<dbReference type="KEGG" id="cqu:CpipJ_CPIJ008168"/>
<evidence type="ECO:0000313" key="3">
    <source>
        <dbReference type="Proteomes" id="UP000002320"/>
    </source>
</evidence>
<reference evidence="2" key="2">
    <citation type="submission" date="2021-02" db="UniProtKB">
        <authorList>
            <consortium name="EnsemblMetazoa"/>
        </authorList>
    </citation>
    <scope>IDENTIFICATION</scope>
    <source>
        <strain evidence="2">JHB</strain>
    </source>
</reference>
<dbReference type="HOGENOM" id="CLU_673107_0_0_1"/>
<dbReference type="VEuPathDB" id="VectorBase:CPIJ008168"/>
<dbReference type="AlphaFoldDB" id="B0WM69"/>
<dbReference type="InParanoid" id="B0WM69"/>
<name>B0WM69_CULQU</name>
<accession>B0WM69</accession>